<proteinExistence type="predicted"/>
<gene>
    <name evidence="1" type="ORF">GCM10012278_59230</name>
</gene>
<protein>
    <submittedName>
        <fullName evidence="1">Uncharacterized protein</fullName>
    </submittedName>
</protein>
<keyword evidence="2" id="KW-1185">Reference proteome</keyword>
<reference evidence="1" key="2">
    <citation type="submission" date="2020-09" db="EMBL/GenBank/DDBJ databases">
        <authorList>
            <person name="Sun Q."/>
            <person name="Zhou Y."/>
        </authorList>
    </citation>
    <scope>NUCLEOTIDE SEQUENCE</scope>
    <source>
        <strain evidence="1">CGMCC 4.7430</strain>
    </source>
</reference>
<sequence length="127" mass="13883">MEVNSADRPVWTVGDLTVSTGGQVMRVAAIGAITTTLVVTTDPQSEPEHALTAALTPMPSGAETITCLGCLRNTHLWIDATHTHRPSGRRTRLIRCSRCFVDALDCCDCKIHTISISVRPHHLARRR</sequence>
<evidence type="ECO:0000313" key="2">
    <source>
        <dbReference type="Proteomes" id="UP000660745"/>
    </source>
</evidence>
<accession>A0A918AAN2</accession>
<dbReference type="EMBL" id="BMNK01000012">
    <property type="protein sequence ID" value="GGP12247.1"/>
    <property type="molecule type" value="Genomic_DNA"/>
</dbReference>
<dbReference type="RefSeq" id="WP_189142036.1">
    <property type="nucleotide sequence ID" value="NZ_BMNK01000012.1"/>
</dbReference>
<dbReference type="AlphaFoldDB" id="A0A918AAN2"/>
<reference evidence="1" key="1">
    <citation type="journal article" date="2014" name="Int. J. Syst. Evol. Microbiol.">
        <title>Complete genome sequence of Corynebacterium casei LMG S-19264T (=DSM 44701T), isolated from a smear-ripened cheese.</title>
        <authorList>
            <consortium name="US DOE Joint Genome Institute (JGI-PGF)"/>
            <person name="Walter F."/>
            <person name="Albersmeier A."/>
            <person name="Kalinowski J."/>
            <person name="Ruckert C."/>
        </authorList>
    </citation>
    <scope>NUCLEOTIDE SEQUENCE</scope>
    <source>
        <strain evidence="1">CGMCC 4.7430</strain>
    </source>
</reference>
<name>A0A918AAN2_9ACTN</name>
<dbReference type="Proteomes" id="UP000660745">
    <property type="component" value="Unassembled WGS sequence"/>
</dbReference>
<organism evidence="1 2">
    <name type="scientific">Nonomuraea glycinis</name>
    <dbReference type="NCBI Taxonomy" id="2047744"/>
    <lineage>
        <taxon>Bacteria</taxon>
        <taxon>Bacillati</taxon>
        <taxon>Actinomycetota</taxon>
        <taxon>Actinomycetes</taxon>
        <taxon>Streptosporangiales</taxon>
        <taxon>Streptosporangiaceae</taxon>
        <taxon>Nonomuraea</taxon>
    </lineage>
</organism>
<comment type="caution">
    <text evidence="1">The sequence shown here is derived from an EMBL/GenBank/DDBJ whole genome shotgun (WGS) entry which is preliminary data.</text>
</comment>
<evidence type="ECO:0000313" key="1">
    <source>
        <dbReference type="EMBL" id="GGP12247.1"/>
    </source>
</evidence>